<keyword evidence="4" id="KW-1185">Reference proteome</keyword>
<name>A0AAI8VZK8_9PEZI</name>
<comment type="caution">
    <text evidence="3">The sequence shown here is derived from an EMBL/GenBank/DDBJ whole genome shotgun (WGS) entry which is preliminary data.</text>
</comment>
<dbReference type="Proteomes" id="UP001295740">
    <property type="component" value="Unassembled WGS sequence"/>
</dbReference>
<proteinExistence type="predicted"/>
<sequence>MFSKALLAAAAVSIACAQLPGLAKRDFLLQDRQDQDQQQPDDKCQSAITSVLPLYDSLPTPPPALLSVTIDAHPCATPTFTGEAAAEYSFYTSEVLGWYASNSAKLNGALASCSDLASYASAVPICSSAVAAAGAGMTTTSAETSNATGSSTETTSSAGSHATSKAASSASGAKASATDSAASASSSVVKGAAARETGFVMVVGVVAAGFMAAVAAL</sequence>
<protein>
    <submittedName>
        <fullName evidence="3">Uu.00g020920.m01.CDS01</fullName>
    </submittedName>
</protein>
<accession>A0AAI8VZK8</accession>
<dbReference type="AlphaFoldDB" id="A0AAI8VZK8"/>
<feature type="chain" id="PRO_5042575372" evidence="2">
    <location>
        <begin position="18"/>
        <end position="217"/>
    </location>
</feature>
<evidence type="ECO:0000256" key="1">
    <source>
        <dbReference type="SAM" id="MobiDB-lite"/>
    </source>
</evidence>
<keyword evidence="2" id="KW-0732">Signal</keyword>
<organism evidence="3 4">
    <name type="scientific">Anthostomella pinea</name>
    <dbReference type="NCBI Taxonomy" id="933095"/>
    <lineage>
        <taxon>Eukaryota</taxon>
        <taxon>Fungi</taxon>
        <taxon>Dikarya</taxon>
        <taxon>Ascomycota</taxon>
        <taxon>Pezizomycotina</taxon>
        <taxon>Sordariomycetes</taxon>
        <taxon>Xylariomycetidae</taxon>
        <taxon>Xylariales</taxon>
        <taxon>Xylariaceae</taxon>
        <taxon>Anthostomella</taxon>
    </lineage>
</organism>
<evidence type="ECO:0000313" key="3">
    <source>
        <dbReference type="EMBL" id="CAJ2513973.1"/>
    </source>
</evidence>
<feature type="signal peptide" evidence="2">
    <location>
        <begin position="1"/>
        <end position="17"/>
    </location>
</feature>
<dbReference type="PROSITE" id="PS51257">
    <property type="entry name" value="PROKAR_LIPOPROTEIN"/>
    <property type="match status" value="1"/>
</dbReference>
<dbReference type="EMBL" id="CAUWAG010000020">
    <property type="protein sequence ID" value="CAJ2513973.1"/>
    <property type="molecule type" value="Genomic_DNA"/>
</dbReference>
<gene>
    <name evidence="3" type="ORF">KHLLAP_LOCUS14441</name>
</gene>
<evidence type="ECO:0000313" key="4">
    <source>
        <dbReference type="Proteomes" id="UP001295740"/>
    </source>
</evidence>
<evidence type="ECO:0000256" key="2">
    <source>
        <dbReference type="SAM" id="SignalP"/>
    </source>
</evidence>
<feature type="region of interest" description="Disordered" evidence="1">
    <location>
        <begin position="140"/>
        <end position="163"/>
    </location>
</feature>
<reference evidence="3" key="1">
    <citation type="submission" date="2023-10" db="EMBL/GenBank/DDBJ databases">
        <authorList>
            <person name="Hackl T."/>
        </authorList>
    </citation>
    <scope>NUCLEOTIDE SEQUENCE</scope>
</reference>